<keyword evidence="4" id="KW-1185">Reference proteome</keyword>
<gene>
    <name evidence="3" type="ORF">SAMN05421823_104325</name>
</gene>
<evidence type="ECO:0000256" key="1">
    <source>
        <dbReference type="SAM" id="SignalP"/>
    </source>
</evidence>
<dbReference type="AlphaFoldDB" id="A0A1G9H5A3"/>
<evidence type="ECO:0000313" key="4">
    <source>
        <dbReference type="Proteomes" id="UP000198510"/>
    </source>
</evidence>
<dbReference type="EMBL" id="FNFO01000004">
    <property type="protein sequence ID" value="SDL08198.1"/>
    <property type="molecule type" value="Genomic_DNA"/>
</dbReference>
<evidence type="ECO:0000313" key="3">
    <source>
        <dbReference type="EMBL" id="SDL08198.1"/>
    </source>
</evidence>
<dbReference type="Proteomes" id="UP000198510">
    <property type="component" value="Unassembled WGS sequence"/>
</dbReference>
<feature type="chain" id="PRO_5011747362" evidence="1">
    <location>
        <begin position="34"/>
        <end position="715"/>
    </location>
</feature>
<dbReference type="Pfam" id="PF06739">
    <property type="entry name" value="SBBP"/>
    <property type="match status" value="2"/>
</dbReference>
<protein>
    <submittedName>
        <fullName evidence="3">Por secretion system C-terminal sorting domain-containing protein</fullName>
    </submittedName>
</protein>
<dbReference type="Gene3D" id="2.60.40.4070">
    <property type="match status" value="1"/>
</dbReference>
<dbReference type="STRING" id="1075417.SAMN05421823_104325"/>
<dbReference type="RefSeq" id="WP_176956019.1">
    <property type="nucleotide sequence ID" value="NZ_FNFO01000004.1"/>
</dbReference>
<sequence>MKTVTSMLSRRIVRLLFGLCLAAALGGAAPVRAQSYLWTKVLSSNVTQQAIHVDNAGNSYLTGSFSGTATFGYFTWYLMYGGITFPIYFPVQLTSQGSSDLFVAKYTSAGALVWVRQAGDPVGSVNGFDIGVDADDNVYVAGQYTRKATFNPTYTLKHYLNNPGDTRRHLFVAKFNATGFALWVKSGTSSLGTDVAQGLAVDRFSGEVAVTGWFNGTLQFPKGTGYVVLSNSGSTSMFLLKYDTEGALQWGRKAGGTNIVHDMEGTAVAMDKYDGYLYVTGSFEGTANFGSGKTLTTNAYLSNVYLAKFEPDGTPLWVRQAGQDARIDEGADVDVDVSGNAYITGTAGGNITFGDIEVQVAPALFRSIFIAKYSASGTALWGKYVGESFDFSPPHIKVGPIGGVYLTGNFIDEATFDNNVLTPVASGSDVFIAKYYNTGEVFWVKQIGGNSDEYSRDIGIDNGDRIYLAGYSFTDGLTLGGTSIGSNRNFLTKLAQPAVPFISDFSLINAATDASLGTLYNFSTIDYAALGTSQINVRANANAATGSVLFELDFNPYRTENVAPYALAGDDSGDYHPFVPGPRSTYYRVVATPYSEDNGLGVRGTGKLLFFKITDSAALLRPSSGTAILADGLMAYPVPATDDVTLRFQGTQDERATLTVYDAQGREVTQLYAGAVQTDQTYEVRWDASAHPAGIYLARLVTPSRVLTQKLVVEK</sequence>
<accession>A0A1G9H5A3</accession>
<dbReference type="InterPro" id="IPR026444">
    <property type="entry name" value="Secre_tail"/>
</dbReference>
<dbReference type="NCBIfam" id="TIGR04183">
    <property type="entry name" value="Por_Secre_tail"/>
    <property type="match status" value="1"/>
</dbReference>
<dbReference type="InterPro" id="IPR052918">
    <property type="entry name" value="Motility_Chemotaxis_Reg"/>
</dbReference>
<keyword evidence="1" id="KW-0732">Signal</keyword>
<dbReference type="SUPFAM" id="SSF101898">
    <property type="entry name" value="NHL repeat"/>
    <property type="match status" value="1"/>
</dbReference>
<organism evidence="3 4">
    <name type="scientific">Catalinimonas alkaloidigena</name>
    <dbReference type="NCBI Taxonomy" id="1075417"/>
    <lineage>
        <taxon>Bacteria</taxon>
        <taxon>Pseudomonadati</taxon>
        <taxon>Bacteroidota</taxon>
        <taxon>Cytophagia</taxon>
        <taxon>Cytophagales</taxon>
        <taxon>Catalimonadaceae</taxon>
        <taxon>Catalinimonas</taxon>
    </lineage>
</organism>
<reference evidence="3 4" key="1">
    <citation type="submission" date="2016-10" db="EMBL/GenBank/DDBJ databases">
        <authorList>
            <person name="de Groot N.N."/>
        </authorList>
    </citation>
    <scope>NUCLEOTIDE SEQUENCE [LARGE SCALE GENOMIC DNA]</scope>
    <source>
        <strain evidence="3 4">DSM 25186</strain>
    </source>
</reference>
<dbReference type="PANTHER" id="PTHR35580:SF1">
    <property type="entry name" value="PHYTASE-LIKE DOMAIN-CONTAINING PROTEIN"/>
    <property type="match status" value="1"/>
</dbReference>
<name>A0A1G9H5A3_9BACT</name>
<dbReference type="Pfam" id="PF18962">
    <property type="entry name" value="Por_Secre_tail"/>
    <property type="match status" value="1"/>
</dbReference>
<feature type="domain" description="Secretion system C-terminal sorting" evidence="2">
    <location>
        <begin position="636"/>
        <end position="713"/>
    </location>
</feature>
<dbReference type="PANTHER" id="PTHR35580">
    <property type="entry name" value="CELL SURFACE GLYCOPROTEIN (S-LAYER PROTEIN)-LIKE PROTEIN"/>
    <property type="match status" value="1"/>
</dbReference>
<dbReference type="InterPro" id="IPR010620">
    <property type="entry name" value="SBBP_repeat"/>
</dbReference>
<evidence type="ECO:0000259" key="2">
    <source>
        <dbReference type="Pfam" id="PF18962"/>
    </source>
</evidence>
<proteinExistence type="predicted"/>
<feature type="signal peptide" evidence="1">
    <location>
        <begin position="1"/>
        <end position="33"/>
    </location>
</feature>